<dbReference type="GeneID" id="80904680"/>
<dbReference type="Proteomes" id="UP001140513">
    <property type="component" value="Unassembled WGS sequence"/>
</dbReference>
<proteinExistence type="inferred from homology"/>
<evidence type="ECO:0008006" key="4">
    <source>
        <dbReference type="Google" id="ProtNLM"/>
    </source>
</evidence>
<dbReference type="PANTHER" id="PTHR11786:SF0">
    <property type="entry name" value="ARYLAMINE N-ACETYLTRANSFERASE 4-RELATED"/>
    <property type="match status" value="1"/>
</dbReference>
<keyword evidence="3" id="KW-1185">Reference proteome</keyword>
<name>A0A9W8XYR7_9PLEO</name>
<dbReference type="GO" id="GO:0016407">
    <property type="term" value="F:acetyltransferase activity"/>
    <property type="evidence" value="ECO:0007669"/>
    <property type="project" value="InterPro"/>
</dbReference>
<dbReference type="AlphaFoldDB" id="A0A9W8XYR7"/>
<evidence type="ECO:0000313" key="3">
    <source>
        <dbReference type="Proteomes" id="UP001140513"/>
    </source>
</evidence>
<dbReference type="EMBL" id="JAPEUX010000001">
    <property type="protein sequence ID" value="KAJ4360584.1"/>
    <property type="molecule type" value="Genomic_DNA"/>
</dbReference>
<comment type="similarity">
    <text evidence="1">Belongs to the arylamine N-acetyltransferase family.</text>
</comment>
<reference evidence="2" key="1">
    <citation type="submission" date="2022-10" db="EMBL/GenBank/DDBJ databases">
        <title>Tapping the CABI collections for fungal endophytes: first genome assemblies for Collariella, Neodidymelliopsis, Ascochyta clinopodiicola, Didymella pomorum, Didymosphaeria variabile, Neocosmospora piperis and Neocucurbitaria cava.</title>
        <authorList>
            <person name="Hill R."/>
        </authorList>
    </citation>
    <scope>NUCLEOTIDE SEQUENCE</scope>
    <source>
        <strain evidence="2">IMI 356815</strain>
    </source>
</reference>
<evidence type="ECO:0000256" key="1">
    <source>
        <dbReference type="ARBA" id="ARBA00006547"/>
    </source>
</evidence>
<comment type="caution">
    <text evidence="2">The sequence shown here is derived from an EMBL/GenBank/DDBJ whole genome shotgun (WGS) entry which is preliminary data.</text>
</comment>
<sequence>MSTPQRPVYTSAQIAKYFDRLKLPEEQRNYSAGARVFNERLSGWLNRGHMIILVKIGGQKYHVDVGFGANGPIMPMPLDRSGTIRSHITPASVRLQWKDIPQNSDPDQRLWIYEHKINEELDWEMMYCFTELEFLPGDYRVMNLSTSTSPTTFFTKIVFMEKKLLGEDGEIIGNIILGTDAKWRIHGNKEREIKFESEEDRVKAIEEHFGVKLGIVERDSFLGLVSQINSER</sequence>
<dbReference type="InterPro" id="IPR053710">
    <property type="entry name" value="Arylamine_NAT_domain_sf"/>
</dbReference>
<organism evidence="2 3">
    <name type="scientific">Didymosphaeria variabile</name>
    <dbReference type="NCBI Taxonomy" id="1932322"/>
    <lineage>
        <taxon>Eukaryota</taxon>
        <taxon>Fungi</taxon>
        <taxon>Dikarya</taxon>
        <taxon>Ascomycota</taxon>
        <taxon>Pezizomycotina</taxon>
        <taxon>Dothideomycetes</taxon>
        <taxon>Pleosporomycetidae</taxon>
        <taxon>Pleosporales</taxon>
        <taxon>Massarineae</taxon>
        <taxon>Didymosphaeriaceae</taxon>
        <taxon>Didymosphaeria</taxon>
    </lineage>
</organism>
<dbReference type="InterPro" id="IPR001447">
    <property type="entry name" value="Arylamine_N-AcTrfase"/>
</dbReference>
<evidence type="ECO:0000313" key="2">
    <source>
        <dbReference type="EMBL" id="KAJ4360584.1"/>
    </source>
</evidence>
<dbReference type="Pfam" id="PF00797">
    <property type="entry name" value="Acetyltransf_2"/>
    <property type="match status" value="1"/>
</dbReference>
<protein>
    <recommendedName>
        <fullName evidence="4">Arylamine N-acetyltransferase</fullName>
    </recommendedName>
</protein>
<dbReference type="SUPFAM" id="SSF54001">
    <property type="entry name" value="Cysteine proteinases"/>
    <property type="match status" value="1"/>
</dbReference>
<gene>
    <name evidence="2" type="ORF">N0V89_001150</name>
</gene>
<accession>A0A9W8XYR7</accession>
<dbReference type="Gene3D" id="3.30.2140.20">
    <property type="match status" value="1"/>
</dbReference>
<dbReference type="OrthoDB" id="10260017at2759"/>
<dbReference type="PANTHER" id="PTHR11786">
    <property type="entry name" value="N-HYDROXYARYLAMINE O-ACETYLTRANSFERASE"/>
    <property type="match status" value="1"/>
</dbReference>
<dbReference type="InterPro" id="IPR038765">
    <property type="entry name" value="Papain-like_cys_pep_sf"/>
</dbReference>
<dbReference type="RefSeq" id="XP_056076786.1">
    <property type="nucleotide sequence ID" value="XM_056209964.1"/>
</dbReference>